<feature type="compositionally biased region" description="Basic and acidic residues" evidence="2">
    <location>
        <begin position="173"/>
        <end position="190"/>
    </location>
</feature>
<dbReference type="GO" id="GO:0032545">
    <property type="term" value="C:CURI complex"/>
    <property type="evidence" value="ECO:0007669"/>
    <property type="project" value="TreeGrafter"/>
</dbReference>
<evidence type="ECO:0000313" key="5">
    <source>
        <dbReference type="Proteomes" id="UP001165065"/>
    </source>
</evidence>
<dbReference type="Proteomes" id="UP001165065">
    <property type="component" value="Unassembled WGS sequence"/>
</dbReference>
<reference evidence="5" key="1">
    <citation type="journal article" date="2023" name="Commun. Biol.">
        <title>Genome analysis of Parmales, the sister group of diatoms, reveals the evolutionary specialization of diatoms from phago-mixotrophs to photoautotrophs.</title>
        <authorList>
            <person name="Ban H."/>
            <person name="Sato S."/>
            <person name="Yoshikawa S."/>
            <person name="Yamada K."/>
            <person name="Nakamura Y."/>
            <person name="Ichinomiya M."/>
            <person name="Sato N."/>
            <person name="Blanc-Mathieu R."/>
            <person name="Endo H."/>
            <person name="Kuwata A."/>
            <person name="Ogata H."/>
        </authorList>
    </citation>
    <scope>NUCLEOTIDE SEQUENCE [LARGE SCALE GENOMIC DNA]</scope>
</reference>
<dbReference type="PANTHER" id="PTHR13191:SF0">
    <property type="entry name" value="RIBOSOMAL RNA-PROCESSING PROTEIN 7 HOMOLOG A-RELATED"/>
    <property type="match status" value="1"/>
</dbReference>
<feature type="region of interest" description="Disordered" evidence="2">
    <location>
        <begin position="173"/>
        <end position="205"/>
    </location>
</feature>
<feature type="domain" description="Ribosomal RNA-processing protein 7 C-terminal" evidence="3">
    <location>
        <begin position="66"/>
        <end position="196"/>
    </location>
</feature>
<dbReference type="GO" id="GO:0006364">
    <property type="term" value="P:rRNA processing"/>
    <property type="evidence" value="ECO:0007669"/>
    <property type="project" value="TreeGrafter"/>
</dbReference>
<keyword evidence="5" id="KW-1185">Reference proteome</keyword>
<accession>A0A9W7GJB8</accession>
<organism evidence="4 5">
    <name type="scientific">Triparma columacea</name>
    <dbReference type="NCBI Taxonomy" id="722753"/>
    <lineage>
        <taxon>Eukaryota</taxon>
        <taxon>Sar</taxon>
        <taxon>Stramenopiles</taxon>
        <taxon>Ochrophyta</taxon>
        <taxon>Bolidophyceae</taxon>
        <taxon>Parmales</taxon>
        <taxon>Triparmaceae</taxon>
        <taxon>Triparma</taxon>
    </lineage>
</organism>
<dbReference type="GO" id="GO:0034456">
    <property type="term" value="C:UTP-C complex"/>
    <property type="evidence" value="ECO:0007669"/>
    <property type="project" value="TreeGrafter"/>
</dbReference>
<dbReference type="OrthoDB" id="5390at2759"/>
<sequence length="205" mass="23115">MKELSKDGIVVIGVTGGKKNLKKVEKGLGKNKNKVVVCDLDPDEEVEGSATTTWDRVFETWSSQTQDMAVLQSRSDGVVMDYSERESKKLDSFVDGANLTVDADGWTTVSYKQSGMESGRREVSGMMDGSITADKQLESNKRERGRKRKRKLLAPKDGLKDFYRFQIKEGRDQERRNLREGMERDRERVKRMVKGRIKGGEGGGD</sequence>
<dbReference type="EMBL" id="BRYA01000232">
    <property type="protein sequence ID" value="GMI44925.1"/>
    <property type="molecule type" value="Genomic_DNA"/>
</dbReference>
<dbReference type="Gene3D" id="6.10.250.1770">
    <property type="match status" value="1"/>
</dbReference>
<dbReference type="GO" id="GO:0000028">
    <property type="term" value="P:ribosomal small subunit assembly"/>
    <property type="evidence" value="ECO:0007669"/>
    <property type="project" value="TreeGrafter"/>
</dbReference>
<evidence type="ECO:0000256" key="2">
    <source>
        <dbReference type="SAM" id="MobiDB-lite"/>
    </source>
</evidence>
<proteinExistence type="inferred from homology"/>
<dbReference type="PANTHER" id="PTHR13191">
    <property type="entry name" value="RIBOSOMAL RNA PROCESSING PROTEIN 7-RELATED"/>
    <property type="match status" value="1"/>
</dbReference>
<comment type="similarity">
    <text evidence="1">Belongs to the RRP7 family.</text>
</comment>
<evidence type="ECO:0000259" key="3">
    <source>
        <dbReference type="Pfam" id="PF12923"/>
    </source>
</evidence>
<dbReference type="InterPro" id="IPR024326">
    <property type="entry name" value="RRP7_C"/>
</dbReference>
<gene>
    <name evidence="4" type="ORF">TrCOL_g2717</name>
</gene>
<feature type="region of interest" description="Disordered" evidence="2">
    <location>
        <begin position="117"/>
        <end position="151"/>
    </location>
</feature>
<dbReference type="InterPro" id="IPR040446">
    <property type="entry name" value="RRP7"/>
</dbReference>
<dbReference type="Pfam" id="PF12923">
    <property type="entry name" value="RRP7"/>
    <property type="match status" value="1"/>
</dbReference>
<dbReference type="AlphaFoldDB" id="A0A9W7GJB8"/>
<name>A0A9W7GJB8_9STRA</name>
<evidence type="ECO:0000313" key="4">
    <source>
        <dbReference type="EMBL" id="GMI44925.1"/>
    </source>
</evidence>
<protein>
    <recommendedName>
        <fullName evidence="3">Ribosomal RNA-processing protein 7 C-terminal domain-containing protein</fullName>
    </recommendedName>
</protein>
<comment type="caution">
    <text evidence="4">The sequence shown here is derived from an EMBL/GenBank/DDBJ whole genome shotgun (WGS) entry which is preliminary data.</text>
</comment>
<evidence type="ECO:0000256" key="1">
    <source>
        <dbReference type="ARBA" id="ARBA00006110"/>
    </source>
</evidence>